<keyword evidence="7" id="KW-1185">Reference proteome</keyword>
<feature type="domain" description="Agenet" evidence="5">
    <location>
        <begin position="238"/>
        <end position="295"/>
    </location>
</feature>
<dbReference type="Pfam" id="PF05266">
    <property type="entry name" value="DUF724"/>
    <property type="match status" value="1"/>
</dbReference>
<feature type="coiled-coil region" evidence="3">
    <location>
        <begin position="653"/>
        <end position="687"/>
    </location>
</feature>
<dbReference type="CDD" id="cd20405">
    <property type="entry name" value="Tudor_Agenet_AtDUF_rpt1_3"/>
    <property type="match status" value="1"/>
</dbReference>
<dbReference type="PANTHER" id="PTHR31917">
    <property type="entry name" value="AGENET DOMAIN-CONTAINING PROTEIN-RELATED"/>
    <property type="match status" value="1"/>
</dbReference>
<organism evidence="6 7">
    <name type="scientific">Cuscuta campestris</name>
    <dbReference type="NCBI Taxonomy" id="132261"/>
    <lineage>
        <taxon>Eukaryota</taxon>
        <taxon>Viridiplantae</taxon>
        <taxon>Streptophyta</taxon>
        <taxon>Embryophyta</taxon>
        <taxon>Tracheophyta</taxon>
        <taxon>Spermatophyta</taxon>
        <taxon>Magnoliopsida</taxon>
        <taxon>eudicotyledons</taxon>
        <taxon>Gunneridae</taxon>
        <taxon>Pentapetalae</taxon>
        <taxon>asterids</taxon>
        <taxon>lamiids</taxon>
        <taxon>Solanales</taxon>
        <taxon>Convolvulaceae</taxon>
        <taxon>Cuscuteae</taxon>
        <taxon>Cuscuta</taxon>
        <taxon>Cuscuta subgen. Grammica</taxon>
        <taxon>Cuscuta sect. Cleistogrammica</taxon>
    </lineage>
</organism>
<dbReference type="InterPro" id="IPR008395">
    <property type="entry name" value="Agenet-like_dom"/>
</dbReference>
<feature type="domain" description="Agenet" evidence="5">
    <location>
        <begin position="96"/>
        <end position="152"/>
    </location>
</feature>
<keyword evidence="3" id="KW-0175">Coiled coil</keyword>
<feature type="compositionally biased region" description="Polar residues" evidence="4">
    <location>
        <begin position="329"/>
        <end position="347"/>
    </location>
</feature>
<name>A0A484KC72_9ASTE</name>
<dbReference type="PANTHER" id="PTHR31917:SF153">
    <property type="entry name" value="DUF724 DOMAIN-CONTAINING PROTEIN 3-RELATED"/>
    <property type="match status" value="1"/>
</dbReference>
<dbReference type="SUPFAM" id="SSF58018">
    <property type="entry name" value="Coiled-coil dimerization domain from cortexillin I"/>
    <property type="match status" value="1"/>
</dbReference>
<dbReference type="Proteomes" id="UP000595140">
    <property type="component" value="Unassembled WGS sequence"/>
</dbReference>
<sequence>MVRVSKLQEKKKQVWLTEGSLIEVCTREKGLTAVWFEAVVLDTNPPPPSHARSASKTSCRVYVEYSTLLSDDGESPLRELVNLEYVRPRPPLQIVEGFELYDPVDAFYKDGWWTGVVTQLLDSSRYVVTFGKPQDELEFGLSDLRLHHLWMNGEWLPPQRKNTTGLVFSVGKEVEVTFEGDDYKDAWYPLKLIKDCGNGCFMVNCLRPSTEIEEPIRAAVVCSSHIRPCPPLLKDSSKSFDLHDKVESFYDSGWWFGVVKEVLPDSRYVVVFQNENKTERLLHHSELRPHMVWKDGKWHTSQGEILSPHCTLEDGDCLDITQIAVTHASQDATTNETSGSRSLNSSDGDMIEQTIPWRPSNASVSLIKRKRCLELSKEGFSSEENVESVPMEKVVSEGPVAMEKVVSEGPVCMEKVVSKGRIPIEKVVSKGPIAMEKVVSKGPVAMEKVFSEGPVAMEKVVSEGHNNGSEDDQPLTSWVGKVHTPTPPLDGSTLSPQPPPQGGLCQSWPFVKKDSFLWDRIESREAFQKIPQNPHFQPLQHSEDFCRETLAICYMGTFADLVDKACNLKLDEPRNSIEKMLDTLVELESHGFNVEPISRRLKEILSYRDNQENLQDLSAGTHSKMENQKTLKADMMKQKSELEKCLSQVASKMESNENNIASLQSTMDEISKELEHLSRDYEALICKPFEPPVQNVESAEGG</sequence>
<accession>A0A484KC72</accession>
<dbReference type="InterPro" id="IPR007930">
    <property type="entry name" value="DUF724"/>
</dbReference>
<proteinExistence type="predicted"/>
<evidence type="ECO:0000256" key="1">
    <source>
        <dbReference type="ARBA" id="ARBA00022448"/>
    </source>
</evidence>
<feature type="region of interest" description="Disordered" evidence="4">
    <location>
        <begin position="329"/>
        <end position="348"/>
    </location>
</feature>
<evidence type="ECO:0000313" key="7">
    <source>
        <dbReference type="Proteomes" id="UP000595140"/>
    </source>
</evidence>
<evidence type="ECO:0000256" key="2">
    <source>
        <dbReference type="ARBA" id="ARBA00022604"/>
    </source>
</evidence>
<dbReference type="OrthoDB" id="687110at2759"/>
<keyword evidence="2" id="KW-0341">Growth regulation</keyword>
<feature type="domain" description="Agenet" evidence="5">
    <location>
        <begin position="166"/>
        <end position="234"/>
    </location>
</feature>
<keyword evidence="1" id="KW-0813">Transport</keyword>
<dbReference type="CDD" id="cd20406">
    <property type="entry name" value="Tudor_Agenet_AtDUF_rpt2_4"/>
    <property type="match status" value="2"/>
</dbReference>
<evidence type="ECO:0000313" key="6">
    <source>
        <dbReference type="EMBL" id="VFQ59772.1"/>
    </source>
</evidence>
<reference evidence="6 7" key="1">
    <citation type="submission" date="2018-04" db="EMBL/GenBank/DDBJ databases">
        <authorList>
            <person name="Vogel A."/>
        </authorList>
    </citation>
    <scope>NUCLEOTIDE SEQUENCE [LARGE SCALE GENOMIC DNA]</scope>
</reference>
<gene>
    <name evidence="6" type="ORF">CCAM_LOCUS1548</name>
</gene>
<evidence type="ECO:0000259" key="5">
    <source>
        <dbReference type="SMART" id="SM00743"/>
    </source>
</evidence>
<dbReference type="AlphaFoldDB" id="A0A484KC72"/>
<protein>
    <recommendedName>
        <fullName evidence="5">Agenet domain-containing protein</fullName>
    </recommendedName>
</protein>
<dbReference type="SMART" id="SM00743">
    <property type="entry name" value="Agenet"/>
    <property type="match status" value="4"/>
</dbReference>
<dbReference type="EMBL" id="OOIL02000049">
    <property type="protein sequence ID" value="VFQ59772.1"/>
    <property type="molecule type" value="Genomic_DNA"/>
</dbReference>
<evidence type="ECO:0000256" key="4">
    <source>
        <dbReference type="SAM" id="MobiDB-lite"/>
    </source>
</evidence>
<evidence type="ECO:0000256" key="3">
    <source>
        <dbReference type="SAM" id="Coils"/>
    </source>
</evidence>
<feature type="domain" description="Agenet" evidence="5">
    <location>
        <begin position="14"/>
        <end position="94"/>
    </location>
</feature>
<dbReference type="Pfam" id="PF05641">
    <property type="entry name" value="Agenet"/>
    <property type="match status" value="2"/>
</dbReference>
<dbReference type="InterPro" id="IPR014002">
    <property type="entry name" value="Agenet_dom_plant"/>
</dbReference>